<dbReference type="AlphaFoldDB" id="A0A9X2IF77"/>
<name>A0A9X2IF77_9ACTN</name>
<keyword evidence="2" id="KW-1185">Reference proteome</keyword>
<proteinExistence type="predicted"/>
<dbReference type="Proteomes" id="UP001139485">
    <property type="component" value="Unassembled WGS sequence"/>
</dbReference>
<comment type="caution">
    <text evidence="1">The sequence shown here is derived from an EMBL/GenBank/DDBJ whole genome shotgun (WGS) entry which is preliminary data.</text>
</comment>
<sequence length="134" mass="14155">MPTSAPVLVYDADCAFCTRCAQWLAARATCRVEPWQSLDLAAVGLTPEQVRTAAWWLPGGTGTDTGTDAPRGGARAVAASLRACRGTALSPVYRAAGVLVDLPPVRPLAALVYRWVAANRYRLPGGTAACRLED</sequence>
<organism evidence="1 2">
    <name type="scientific">Nocardioides bruguierae</name>
    <dbReference type="NCBI Taxonomy" id="2945102"/>
    <lineage>
        <taxon>Bacteria</taxon>
        <taxon>Bacillati</taxon>
        <taxon>Actinomycetota</taxon>
        <taxon>Actinomycetes</taxon>
        <taxon>Propionibacteriales</taxon>
        <taxon>Nocardioidaceae</taxon>
        <taxon>Nocardioides</taxon>
    </lineage>
</organism>
<dbReference type="RefSeq" id="WP_250827529.1">
    <property type="nucleotide sequence ID" value="NZ_JAMOIL010000013.1"/>
</dbReference>
<reference evidence="1" key="1">
    <citation type="submission" date="2022-05" db="EMBL/GenBank/DDBJ databases">
        <authorList>
            <person name="Tuo L."/>
        </authorList>
    </citation>
    <scope>NUCLEOTIDE SEQUENCE</scope>
    <source>
        <strain evidence="1">BSK12Z-4</strain>
    </source>
</reference>
<evidence type="ECO:0000313" key="1">
    <source>
        <dbReference type="EMBL" id="MCM0621037.1"/>
    </source>
</evidence>
<accession>A0A9X2IF77</accession>
<dbReference type="Pfam" id="PF04134">
    <property type="entry name" value="DCC1-like"/>
    <property type="match status" value="1"/>
</dbReference>
<dbReference type="EMBL" id="JAMOIL010000013">
    <property type="protein sequence ID" value="MCM0621037.1"/>
    <property type="molecule type" value="Genomic_DNA"/>
</dbReference>
<dbReference type="InterPro" id="IPR007263">
    <property type="entry name" value="DCC1-like"/>
</dbReference>
<protein>
    <submittedName>
        <fullName evidence="1">DUF393 domain-containing protein</fullName>
    </submittedName>
</protein>
<gene>
    <name evidence="1" type="ORF">M8330_12125</name>
</gene>
<evidence type="ECO:0000313" key="2">
    <source>
        <dbReference type="Proteomes" id="UP001139485"/>
    </source>
</evidence>
<dbReference type="GO" id="GO:0015035">
    <property type="term" value="F:protein-disulfide reductase activity"/>
    <property type="evidence" value="ECO:0007669"/>
    <property type="project" value="InterPro"/>
</dbReference>